<dbReference type="InterPro" id="IPR027417">
    <property type="entry name" value="P-loop_NTPase"/>
</dbReference>
<proteinExistence type="inferred from homology"/>
<dbReference type="Proteomes" id="UP000007752">
    <property type="component" value="Chromosome 9"/>
</dbReference>
<dbReference type="InterPro" id="IPR003439">
    <property type="entry name" value="ABC_transporter-like_ATP-bd"/>
</dbReference>
<evidence type="ECO:0000259" key="4">
    <source>
        <dbReference type="Pfam" id="PF00005"/>
    </source>
</evidence>
<dbReference type="GO" id="GO:0005524">
    <property type="term" value="F:ATP binding"/>
    <property type="evidence" value="ECO:0007669"/>
    <property type="project" value="InterPro"/>
</dbReference>
<evidence type="ECO:0000256" key="1">
    <source>
        <dbReference type="ARBA" id="ARBA00005814"/>
    </source>
</evidence>
<dbReference type="SUPFAM" id="SSF52540">
    <property type="entry name" value="P-loop containing nucleoside triphosphate hydrolases"/>
    <property type="match status" value="1"/>
</dbReference>
<feature type="domain" description="ABC transporter" evidence="4">
    <location>
        <begin position="163"/>
        <end position="197"/>
    </location>
</feature>
<reference evidence="5" key="1">
    <citation type="journal article" date="2005" name="PLoS Biol.">
        <title>The genomes of Oryza sativa: a history of duplications.</title>
        <authorList>
            <person name="Yu J."/>
            <person name="Wang J."/>
            <person name="Lin W."/>
            <person name="Li S."/>
            <person name="Li H."/>
            <person name="Zhou J."/>
            <person name="Ni P."/>
            <person name="Dong W."/>
            <person name="Hu S."/>
            <person name="Zeng C."/>
            <person name="Zhang J."/>
            <person name="Zhang Y."/>
            <person name="Li R."/>
            <person name="Xu Z."/>
            <person name="Li S."/>
            <person name="Li X."/>
            <person name="Zheng H."/>
            <person name="Cong L."/>
            <person name="Lin L."/>
            <person name="Yin J."/>
            <person name="Geng J."/>
            <person name="Li G."/>
            <person name="Shi J."/>
            <person name="Liu J."/>
            <person name="Lv H."/>
            <person name="Li J."/>
            <person name="Wang J."/>
            <person name="Deng Y."/>
            <person name="Ran L."/>
            <person name="Shi X."/>
            <person name="Wang X."/>
            <person name="Wu Q."/>
            <person name="Li C."/>
            <person name="Ren X."/>
            <person name="Wang J."/>
            <person name="Wang X."/>
            <person name="Li D."/>
            <person name="Liu D."/>
            <person name="Zhang X."/>
            <person name="Ji Z."/>
            <person name="Zhao W."/>
            <person name="Sun Y."/>
            <person name="Zhang Z."/>
            <person name="Bao J."/>
            <person name="Han Y."/>
            <person name="Dong L."/>
            <person name="Ji J."/>
            <person name="Chen P."/>
            <person name="Wu S."/>
            <person name="Liu J."/>
            <person name="Xiao Y."/>
            <person name="Bu D."/>
            <person name="Tan J."/>
            <person name="Yang L."/>
            <person name="Ye C."/>
            <person name="Zhang J."/>
            <person name="Xu J."/>
            <person name="Zhou Y."/>
            <person name="Yu Y."/>
            <person name="Zhang B."/>
            <person name="Zhuang S."/>
            <person name="Wei H."/>
            <person name="Liu B."/>
            <person name="Lei M."/>
            <person name="Yu H."/>
            <person name="Li Y."/>
            <person name="Xu H."/>
            <person name="Wei S."/>
            <person name="He X."/>
            <person name="Fang L."/>
            <person name="Zhang Z."/>
            <person name="Zhang Y."/>
            <person name="Huang X."/>
            <person name="Su Z."/>
            <person name="Tong W."/>
            <person name="Li J."/>
            <person name="Tong Z."/>
            <person name="Li S."/>
            <person name="Ye J."/>
            <person name="Wang L."/>
            <person name="Fang L."/>
            <person name="Lei T."/>
            <person name="Chen C."/>
            <person name="Chen H."/>
            <person name="Xu Z."/>
            <person name="Li H."/>
            <person name="Huang H."/>
            <person name="Zhang F."/>
            <person name="Xu H."/>
            <person name="Li N."/>
            <person name="Zhao C."/>
            <person name="Li S."/>
            <person name="Dong L."/>
            <person name="Huang Y."/>
            <person name="Li L."/>
            <person name="Xi Y."/>
            <person name="Qi Q."/>
            <person name="Li W."/>
            <person name="Zhang B."/>
            <person name="Hu W."/>
            <person name="Zhang Y."/>
            <person name="Tian X."/>
            <person name="Jiao Y."/>
            <person name="Liang X."/>
            <person name="Jin J."/>
            <person name="Gao L."/>
            <person name="Zheng W."/>
            <person name="Hao B."/>
            <person name="Liu S."/>
            <person name="Wang W."/>
            <person name="Yuan L."/>
            <person name="Cao M."/>
            <person name="McDermott J."/>
            <person name="Samudrala R."/>
            <person name="Wang J."/>
            <person name="Wong G.K."/>
            <person name="Yang H."/>
        </authorList>
    </citation>
    <scope>NUCLEOTIDE SEQUENCE [LARGE SCALE GENOMIC DNA]</scope>
</reference>
<evidence type="ECO:0000256" key="3">
    <source>
        <dbReference type="SAM" id="MobiDB-lite"/>
    </source>
</evidence>
<evidence type="ECO:0000256" key="2">
    <source>
        <dbReference type="ARBA" id="ARBA00022448"/>
    </source>
</evidence>
<dbReference type="PANTHER" id="PTHR48042">
    <property type="entry name" value="ABC TRANSPORTER G FAMILY MEMBER 11"/>
    <property type="match status" value="1"/>
</dbReference>
<dbReference type="PANTHER" id="PTHR48042:SF20">
    <property type="entry name" value="OS10G0163290 PROTEIN"/>
    <property type="match status" value="1"/>
</dbReference>
<sequence length="317" mass="33370">MAARALGGGGGCRCSGAKRHGRLRGREARVGGGREGEMERGERVWPHRRYHVGRRRRARRARCAVLPTTAAAAATSATSCVPHLPPWSRLSAGHHAATSGDDTASSTDTAPPEQQHTAGGGELDGVDDGSGRRRERLDDGVFLTWEDVWVTAVDSRGKAATILNGVSGCARPGEVLAIMGPSGCGKTTLLDTLAAVAAVTPPEAKGNTAGRSAPPKGGAAGSAVVIVIMRASFAPENKGRDPYTVIATEGRGCGSTPRTVPPSPEPLDGGEEVKVAEGKVEEGWEENKMEEKRREKERGKNKREAEMRCDGEKKNVE</sequence>
<dbReference type="AlphaFoldDB" id="A3BWH3"/>
<dbReference type="InterPro" id="IPR052215">
    <property type="entry name" value="Plant_ABCG"/>
</dbReference>
<name>A3BWH3_ORYSJ</name>
<gene>
    <name evidence="5" type="ORF">OsJ_28534</name>
</gene>
<feature type="compositionally biased region" description="Basic and acidic residues" evidence="3">
    <location>
        <begin position="24"/>
        <end position="36"/>
    </location>
</feature>
<dbReference type="EMBL" id="CM000146">
    <property type="protein sequence ID" value="EAZ43912.1"/>
    <property type="molecule type" value="Genomic_DNA"/>
</dbReference>
<organism evidence="5">
    <name type="scientific">Oryza sativa subsp. japonica</name>
    <name type="common">Rice</name>
    <dbReference type="NCBI Taxonomy" id="39947"/>
    <lineage>
        <taxon>Eukaryota</taxon>
        <taxon>Viridiplantae</taxon>
        <taxon>Streptophyta</taxon>
        <taxon>Embryophyta</taxon>
        <taxon>Tracheophyta</taxon>
        <taxon>Spermatophyta</taxon>
        <taxon>Magnoliopsida</taxon>
        <taxon>Liliopsida</taxon>
        <taxon>Poales</taxon>
        <taxon>Poaceae</taxon>
        <taxon>BOP clade</taxon>
        <taxon>Oryzoideae</taxon>
        <taxon>Oryzeae</taxon>
        <taxon>Oryzinae</taxon>
        <taxon>Oryza</taxon>
        <taxon>Oryza sativa</taxon>
    </lineage>
</organism>
<feature type="region of interest" description="Disordered" evidence="3">
    <location>
        <begin position="91"/>
        <end position="132"/>
    </location>
</feature>
<reference evidence="5" key="2">
    <citation type="submission" date="2008-12" db="EMBL/GenBank/DDBJ databases">
        <title>Improved gene annotation of the rice (Oryza sativa) genomes.</title>
        <authorList>
            <person name="Wang J."/>
            <person name="Li R."/>
            <person name="Fan W."/>
            <person name="Huang Q."/>
            <person name="Zhang J."/>
            <person name="Zhou Y."/>
            <person name="Hu Y."/>
            <person name="Zi S."/>
            <person name="Li J."/>
            <person name="Ni P."/>
            <person name="Zheng H."/>
            <person name="Zhang Y."/>
            <person name="Zhao M."/>
            <person name="Hao Q."/>
            <person name="McDermott J."/>
            <person name="Samudrala R."/>
            <person name="Kristiansen K."/>
            <person name="Wong G.K.-S."/>
        </authorList>
    </citation>
    <scope>NUCLEOTIDE SEQUENCE</scope>
</reference>
<feature type="compositionally biased region" description="Basic and acidic residues" evidence="3">
    <location>
        <begin position="271"/>
        <end position="317"/>
    </location>
</feature>
<comment type="similarity">
    <text evidence="1">Belongs to the ABC transporter superfamily. ABCG family. Eye pigment precursor importer (TC 3.A.1.204) subfamily.</text>
</comment>
<feature type="region of interest" description="Disordered" evidence="3">
    <location>
        <begin position="248"/>
        <end position="317"/>
    </location>
</feature>
<keyword evidence="2" id="KW-0813">Transport</keyword>
<accession>A3BWH3</accession>
<feature type="compositionally biased region" description="Low complexity" evidence="3">
    <location>
        <begin position="96"/>
        <end position="110"/>
    </location>
</feature>
<evidence type="ECO:0000313" key="5">
    <source>
        <dbReference type="EMBL" id="EAZ43912.1"/>
    </source>
</evidence>
<feature type="region of interest" description="Disordered" evidence="3">
    <location>
        <begin position="1"/>
        <end position="36"/>
    </location>
</feature>
<feature type="compositionally biased region" description="Gly residues" evidence="3">
    <location>
        <begin position="1"/>
        <end position="13"/>
    </location>
</feature>
<protein>
    <recommendedName>
        <fullName evidence="4">ABC transporter domain-containing protein</fullName>
    </recommendedName>
</protein>
<dbReference type="Pfam" id="PF00005">
    <property type="entry name" value="ABC_tran"/>
    <property type="match status" value="1"/>
</dbReference>
<dbReference type="Gene3D" id="3.40.50.300">
    <property type="entry name" value="P-loop containing nucleotide triphosphate hydrolases"/>
    <property type="match status" value="1"/>
</dbReference>
<dbReference type="GO" id="GO:0016887">
    <property type="term" value="F:ATP hydrolysis activity"/>
    <property type="evidence" value="ECO:0007669"/>
    <property type="project" value="InterPro"/>
</dbReference>